<evidence type="ECO:0000313" key="2">
    <source>
        <dbReference type="Proteomes" id="UP000218231"/>
    </source>
</evidence>
<comment type="caution">
    <text evidence="1">The sequence shown here is derived from an EMBL/GenBank/DDBJ whole genome shotgun (WGS) entry which is preliminary data.</text>
</comment>
<organism evidence="1 2">
    <name type="scientific">Diploscapter pachys</name>
    <dbReference type="NCBI Taxonomy" id="2018661"/>
    <lineage>
        <taxon>Eukaryota</taxon>
        <taxon>Metazoa</taxon>
        <taxon>Ecdysozoa</taxon>
        <taxon>Nematoda</taxon>
        <taxon>Chromadorea</taxon>
        <taxon>Rhabditida</taxon>
        <taxon>Rhabditina</taxon>
        <taxon>Rhabditomorpha</taxon>
        <taxon>Rhabditoidea</taxon>
        <taxon>Rhabditidae</taxon>
        <taxon>Diploscapter</taxon>
    </lineage>
</organism>
<name>A0A2A2JWM0_9BILA</name>
<dbReference type="Proteomes" id="UP000218231">
    <property type="component" value="Unassembled WGS sequence"/>
</dbReference>
<keyword evidence="2" id="KW-1185">Reference proteome</keyword>
<evidence type="ECO:0000313" key="1">
    <source>
        <dbReference type="EMBL" id="PAV65982.1"/>
    </source>
</evidence>
<accession>A0A2A2JWM0</accession>
<dbReference type="AlphaFoldDB" id="A0A2A2JWM0"/>
<proteinExistence type="predicted"/>
<dbReference type="EMBL" id="LIAE01010176">
    <property type="protein sequence ID" value="PAV65982.1"/>
    <property type="molecule type" value="Genomic_DNA"/>
</dbReference>
<sequence>MSVLASAIGARSATKAVTSATKRASARKASACFAQRLLLPGLDAVGEIGRRALVRPGADDGLEQHVAVGARDVVIPGPGELVPCLDAGTPGVGHDAECGEAGAEVLAALVVVRRGGEHRVRHVVRAGGHQVMEGIDADAEDRRVEADVVAGEQAGGAVESGILDRFGGDRRGKLLEATDRVGRVAWPFTGEPREDRIDDMRLARRDEVGDAFAHRAADRGVAGGGGTAGAVSAIDGEDPQQSLDRAAQHRGRDGVIGVERDEGGDAGVELARKLPGQQVLPCGEFLAFEIEVAVAHVLPQLLERQRAERFVDQRRDLLHKVVAAGAVDAPADGLAFAGAEDLLDDDPGIGAKAVAQRAAIADRVGQAVDVIDADAVDQPFVIQADIERVRRLEHGGVFDADAGEVVDGEEAAPV</sequence>
<reference evidence="1 2" key="1">
    <citation type="journal article" date="2017" name="Curr. Biol.">
        <title>Genome architecture and evolution of a unichromosomal asexual nematode.</title>
        <authorList>
            <person name="Fradin H."/>
            <person name="Zegar C."/>
            <person name="Gutwein M."/>
            <person name="Lucas J."/>
            <person name="Kovtun M."/>
            <person name="Corcoran D."/>
            <person name="Baugh L.R."/>
            <person name="Kiontke K."/>
            <person name="Gunsalus K."/>
            <person name="Fitch D.H."/>
            <person name="Piano F."/>
        </authorList>
    </citation>
    <scope>NUCLEOTIDE SEQUENCE [LARGE SCALE GENOMIC DNA]</scope>
    <source>
        <strain evidence="1">PF1309</strain>
    </source>
</reference>
<gene>
    <name evidence="1" type="ORF">WR25_27208</name>
</gene>
<protein>
    <submittedName>
        <fullName evidence="1">Uncharacterized protein</fullName>
    </submittedName>
</protein>